<dbReference type="PANTHER" id="PTHR30041">
    <property type="entry name" value="ARSENATE REDUCTASE"/>
    <property type="match status" value="1"/>
</dbReference>
<evidence type="ECO:0000313" key="3">
    <source>
        <dbReference type="EMBL" id="MFC3549926.1"/>
    </source>
</evidence>
<dbReference type="Pfam" id="PF03960">
    <property type="entry name" value="ArsC"/>
    <property type="match status" value="1"/>
</dbReference>
<dbReference type="EMBL" id="JBHRXK010000001">
    <property type="protein sequence ID" value="MFC3549926.1"/>
    <property type="molecule type" value="Genomic_DNA"/>
</dbReference>
<dbReference type="InterPro" id="IPR036249">
    <property type="entry name" value="Thioredoxin-like_sf"/>
</dbReference>
<name>A0ABV7RQ05_9GAMM</name>
<evidence type="ECO:0000256" key="1">
    <source>
        <dbReference type="ARBA" id="ARBA00007198"/>
    </source>
</evidence>
<dbReference type="SUPFAM" id="SSF52833">
    <property type="entry name" value="Thioredoxin-like"/>
    <property type="match status" value="1"/>
</dbReference>
<dbReference type="PANTHER" id="PTHR30041:SF8">
    <property type="entry name" value="PROTEIN YFFB"/>
    <property type="match status" value="1"/>
</dbReference>
<dbReference type="Proteomes" id="UP001595740">
    <property type="component" value="Unassembled WGS sequence"/>
</dbReference>
<proteinExistence type="inferred from homology"/>
<dbReference type="Gene3D" id="3.40.30.10">
    <property type="entry name" value="Glutaredoxin"/>
    <property type="match status" value="1"/>
</dbReference>
<dbReference type="InterPro" id="IPR006504">
    <property type="entry name" value="Tscrpt_reg_Spx/MgsR"/>
</dbReference>
<evidence type="ECO:0000256" key="2">
    <source>
        <dbReference type="PROSITE-ProRule" id="PRU01282"/>
    </source>
</evidence>
<dbReference type="PROSITE" id="PS51353">
    <property type="entry name" value="ARSC"/>
    <property type="match status" value="1"/>
</dbReference>
<dbReference type="InterPro" id="IPR006660">
    <property type="entry name" value="Arsenate_reductase-like"/>
</dbReference>
<dbReference type="RefSeq" id="WP_386757279.1">
    <property type="nucleotide sequence ID" value="NZ_JBHRXK010000001.1"/>
</dbReference>
<sequence length="121" mass="13794">MTTLFGLSNCDTCKKARKWLDRFGVAYTFVDYRDNRQSPETLLEWKSQLGGWDAMINKSSTTWRTLPPNRKEPASDAEWKLLLKEYPQLIRRPLVISDDGGVSQGFSDNGFKQRFGVGSLG</sequence>
<organism evidence="3 4">
    <name type="scientific">Lysobacter cavernae</name>
    <dbReference type="NCBI Taxonomy" id="1685901"/>
    <lineage>
        <taxon>Bacteria</taxon>
        <taxon>Pseudomonadati</taxon>
        <taxon>Pseudomonadota</taxon>
        <taxon>Gammaproteobacteria</taxon>
        <taxon>Lysobacterales</taxon>
        <taxon>Lysobacteraceae</taxon>
        <taxon>Lysobacter</taxon>
    </lineage>
</organism>
<dbReference type="NCBIfam" id="TIGR01617">
    <property type="entry name" value="arsC_related"/>
    <property type="match status" value="1"/>
</dbReference>
<comment type="caution">
    <text evidence="3">The sequence shown here is derived from an EMBL/GenBank/DDBJ whole genome shotgun (WGS) entry which is preliminary data.</text>
</comment>
<evidence type="ECO:0000313" key="4">
    <source>
        <dbReference type="Proteomes" id="UP001595740"/>
    </source>
</evidence>
<protein>
    <submittedName>
        <fullName evidence="3">Spx/MgsR family RNA polymerase-binding regulatory protein</fullName>
    </submittedName>
</protein>
<reference evidence="4" key="1">
    <citation type="journal article" date="2019" name="Int. J. Syst. Evol. Microbiol.">
        <title>The Global Catalogue of Microorganisms (GCM) 10K type strain sequencing project: providing services to taxonomists for standard genome sequencing and annotation.</title>
        <authorList>
            <consortium name="The Broad Institute Genomics Platform"/>
            <consortium name="The Broad Institute Genome Sequencing Center for Infectious Disease"/>
            <person name="Wu L."/>
            <person name="Ma J."/>
        </authorList>
    </citation>
    <scope>NUCLEOTIDE SEQUENCE [LARGE SCALE GENOMIC DNA]</scope>
    <source>
        <strain evidence="4">KCTC 42875</strain>
    </source>
</reference>
<accession>A0ABV7RQ05</accession>
<keyword evidence="4" id="KW-1185">Reference proteome</keyword>
<comment type="similarity">
    <text evidence="1 2">Belongs to the ArsC family.</text>
</comment>
<gene>
    <name evidence="3" type="ORF">ACFOLC_02750</name>
</gene>